<comment type="caution">
    <text evidence="13">The sequence shown here is derived from an EMBL/GenBank/DDBJ whole genome shotgun (WGS) entry which is preliminary data.</text>
</comment>
<dbReference type="GO" id="GO:0005743">
    <property type="term" value="C:mitochondrial inner membrane"/>
    <property type="evidence" value="ECO:0007669"/>
    <property type="project" value="UniProtKB-SubCell"/>
</dbReference>
<organism evidence="13 14">
    <name type="scientific">Antrodiella citrinella</name>
    <dbReference type="NCBI Taxonomy" id="2447956"/>
    <lineage>
        <taxon>Eukaryota</taxon>
        <taxon>Fungi</taxon>
        <taxon>Dikarya</taxon>
        <taxon>Basidiomycota</taxon>
        <taxon>Agaricomycotina</taxon>
        <taxon>Agaricomycetes</taxon>
        <taxon>Polyporales</taxon>
        <taxon>Steccherinaceae</taxon>
        <taxon>Antrodiella</taxon>
    </lineage>
</organism>
<feature type="transmembrane region" description="Helical" evidence="10">
    <location>
        <begin position="231"/>
        <end position="251"/>
    </location>
</feature>
<comment type="caution">
    <text evidence="10">Lacks conserved residue(s) required for the propagation of feature annotation.</text>
</comment>
<evidence type="ECO:0000256" key="3">
    <source>
        <dbReference type="ARBA" id="ARBA00022792"/>
    </source>
</evidence>
<proteinExistence type="inferred from homology"/>
<name>A0A4S4MYX9_9APHY</name>
<evidence type="ECO:0000256" key="4">
    <source>
        <dbReference type="ARBA" id="ARBA00022946"/>
    </source>
</evidence>
<evidence type="ECO:0000313" key="13">
    <source>
        <dbReference type="EMBL" id="THH31185.1"/>
    </source>
</evidence>
<keyword evidence="7 10" id="KW-0496">Mitochondrion</keyword>
<comment type="function">
    <text evidence="9">Required for the maintenance of the structure of the mitochondrial inner membrane. Involved in mitochondrial morphology. Causes growth arrest when highly overexpressed.</text>
</comment>
<evidence type="ECO:0000256" key="1">
    <source>
        <dbReference type="ARBA" id="ARBA00007472"/>
    </source>
</evidence>
<comment type="subcellular location">
    <subcellularLocation>
        <location evidence="10">Mitochondrion inner membrane</location>
        <topology evidence="10">Multi-pass membrane protein</topology>
    </subcellularLocation>
</comment>
<dbReference type="EMBL" id="SGPM01000055">
    <property type="protein sequence ID" value="THH31185.1"/>
    <property type="molecule type" value="Genomic_DNA"/>
</dbReference>
<evidence type="ECO:0000256" key="2">
    <source>
        <dbReference type="ARBA" id="ARBA00022692"/>
    </source>
</evidence>
<keyword evidence="2 10" id="KW-0812">Transmembrane</keyword>
<dbReference type="Pfam" id="PF05546">
    <property type="entry name" value="She9_MDM33"/>
    <property type="match status" value="1"/>
</dbReference>
<feature type="coiled-coil region" evidence="11">
    <location>
        <begin position="112"/>
        <end position="167"/>
    </location>
</feature>
<keyword evidence="8 10" id="KW-0472">Membrane</keyword>
<comment type="subunit">
    <text evidence="10">Homooligomer.</text>
</comment>
<dbReference type="InterPro" id="IPR008839">
    <property type="entry name" value="MDM33_fungi"/>
</dbReference>
<comment type="similarity">
    <text evidence="1 10">Belongs to the SHE9 family.</text>
</comment>
<dbReference type="AlphaFoldDB" id="A0A4S4MYX9"/>
<reference evidence="13 14" key="1">
    <citation type="submission" date="2019-02" db="EMBL/GenBank/DDBJ databases">
        <title>Genome sequencing of the rare red list fungi Antrodiella citrinella (Flaviporus citrinellus).</title>
        <authorList>
            <person name="Buettner E."/>
            <person name="Kellner H."/>
        </authorList>
    </citation>
    <scope>NUCLEOTIDE SEQUENCE [LARGE SCALE GENOMIC DNA]</scope>
    <source>
        <strain evidence="13 14">DSM 108506</strain>
    </source>
</reference>
<evidence type="ECO:0000256" key="9">
    <source>
        <dbReference type="ARBA" id="ARBA00024807"/>
    </source>
</evidence>
<evidence type="ECO:0000256" key="7">
    <source>
        <dbReference type="ARBA" id="ARBA00023128"/>
    </source>
</evidence>
<dbReference type="OrthoDB" id="5595506at2759"/>
<evidence type="ECO:0000256" key="6">
    <source>
        <dbReference type="ARBA" id="ARBA00023054"/>
    </source>
</evidence>
<gene>
    <name evidence="13" type="ORF">EUX98_g3010</name>
</gene>
<evidence type="ECO:0000256" key="11">
    <source>
        <dbReference type="SAM" id="Coils"/>
    </source>
</evidence>
<keyword evidence="14" id="KW-1185">Reference proteome</keyword>
<evidence type="ECO:0000256" key="8">
    <source>
        <dbReference type="ARBA" id="ARBA00023136"/>
    </source>
</evidence>
<dbReference type="Proteomes" id="UP000308730">
    <property type="component" value="Unassembled WGS sequence"/>
</dbReference>
<protein>
    <recommendedName>
        <fullName evidence="10">Sensitive to high expression protein 9, mitochondrial</fullName>
    </recommendedName>
</protein>
<dbReference type="PANTHER" id="PTHR31961">
    <property type="entry name" value="SENSITIVE TO HIGH EXPRESSION PROTEIN 9, MITOCHONDRIAL"/>
    <property type="match status" value="1"/>
</dbReference>
<evidence type="ECO:0000256" key="10">
    <source>
        <dbReference type="RuleBase" id="RU364128"/>
    </source>
</evidence>
<dbReference type="PANTHER" id="PTHR31961:SF3">
    <property type="entry name" value="SENSITIVE TO HIGH EXPRESSION PROTEIN 9, MITOCHONDRIAL"/>
    <property type="match status" value="1"/>
</dbReference>
<keyword evidence="6 11" id="KW-0175">Coiled coil</keyword>
<evidence type="ECO:0000313" key="14">
    <source>
        <dbReference type="Proteomes" id="UP000308730"/>
    </source>
</evidence>
<evidence type="ECO:0000256" key="12">
    <source>
        <dbReference type="SAM" id="MobiDB-lite"/>
    </source>
</evidence>
<accession>A0A4S4MYX9</accession>
<keyword evidence="5 10" id="KW-1133">Transmembrane helix</keyword>
<feature type="region of interest" description="Disordered" evidence="12">
    <location>
        <begin position="22"/>
        <end position="60"/>
    </location>
</feature>
<evidence type="ECO:0000256" key="5">
    <source>
        <dbReference type="ARBA" id="ARBA00022989"/>
    </source>
</evidence>
<keyword evidence="3 10" id="KW-0999">Mitochondrion inner membrane</keyword>
<sequence length="384" mass="43656">MPPSSLFRARIPPLRPRFIQRAPLSRGYVTLPPKPTDEASSDPSPEPLNTPKPEGGPTREQRVEDFKQLLKDWTERTFIGIRHRADDYTAQAATTFAQLGSELNKVTGYGEIDLLKKRVVAQEQRIDAARQAAREAKEEYDKAVVQRANSQREVNDLLQRKHNWTDEDVGRFTSLVRQDHLYEQNEARAKAASALTETEVEREFSELMRVILHRYHEEQIWSDKIRSVSTYGSLTVLGLNLLVFIVAILFVEPWKRRKLAQTFERKVEEMTTATTAAYDERTKELSSRMDKQDETLFDMTRVLHHFAAPTAAILAHEESLSSVEVDAPRLPPTPAGEELGEAHPTTVPVSWLPALYGDDLRWLVLGTSLTATAVGWLARGWYGR</sequence>
<keyword evidence="4 10" id="KW-0809">Transit peptide</keyword>
<dbReference type="GO" id="GO:0007007">
    <property type="term" value="P:inner mitochondrial membrane organization"/>
    <property type="evidence" value="ECO:0007669"/>
    <property type="project" value="TreeGrafter"/>
</dbReference>